<dbReference type="InterPro" id="IPR002156">
    <property type="entry name" value="RNaseH_domain"/>
</dbReference>
<dbReference type="EMBL" id="NMUH01001379">
    <property type="protein sequence ID" value="MQL91792.1"/>
    <property type="molecule type" value="Genomic_DNA"/>
</dbReference>
<dbReference type="InterPro" id="IPR053151">
    <property type="entry name" value="RNase_H-like"/>
</dbReference>
<dbReference type="AlphaFoldDB" id="A0A843V093"/>
<comment type="caution">
    <text evidence="2">The sequence shown here is derived from an EMBL/GenBank/DDBJ whole genome shotgun (WGS) entry which is preliminary data.</text>
</comment>
<dbReference type="PANTHER" id="PTHR47723">
    <property type="entry name" value="OS05G0353850 PROTEIN"/>
    <property type="match status" value="1"/>
</dbReference>
<sequence length="150" mass="16203">MQSGKAGGGGILRDHNGDMHCVFAAPYCNLKSSLAAKALALRDGLRMCCKIGASDVQVETDSLNLVHIVTKQTPWPWDLSFILHEIVVIAAKVQAEITHVPREGNKVADCLAGFVVSCAYFTSLDHWADLPSNVMDSCRHDKAGVSIQEP</sequence>
<dbReference type="Proteomes" id="UP000652761">
    <property type="component" value="Unassembled WGS sequence"/>
</dbReference>
<dbReference type="CDD" id="cd06222">
    <property type="entry name" value="RNase_H_like"/>
    <property type="match status" value="1"/>
</dbReference>
<proteinExistence type="predicted"/>
<dbReference type="InterPro" id="IPR044730">
    <property type="entry name" value="RNase_H-like_dom_plant"/>
</dbReference>
<dbReference type="SUPFAM" id="SSF53098">
    <property type="entry name" value="Ribonuclease H-like"/>
    <property type="match status" value="1"/>
</dbReference>
<dbReference type="InterPro" id="IPR012337">
    <property type="entry name" value="RNaseH-like_sf"/>
</dbReference>
<protein>
    <recommendedName>
        <fullName evidence="1">RNase H type-1 domain-containing protein</fullName>
    </recommendedName>
</protein>
<gene>
    <name evidence="2" type="ORF">Taro_024408</name>
</gene>
<evidence type="ECO:0000259" key="1">
    <source>
        <dbReference type="Pfam" id="PF13456"/>
    </source>
</evidence>
<name>A0A843V093_COLES</name>
<dbReference type="InterPro" id="IPR036397">
    <property type="entry name" value="RNaseH_sf"/>
</dbReference>
<accession>A0A843V093</accession>
<keyword evidence="3" id="KW-1185">Reference proteome</keyword>
<evidence type="ECO:0000313" key="3">
    <source>
        <dbReference type="Proteomes" id="UP000652761"/>
    </source>
</evidence>
<dbReference type="OrthoDB" id="1305860at2759"/>
<dbReference type="PANTHER" id="PTHR47723:SF19">
    <property type="entry name" value="POLYNUCLEOTIDYL TRANSFERASE, RIBONUCLEASE H-LIKE SUPERFAMILY PROTEIN"/>
    <property type="match status" value="1"/>
</dbReference>
<reference evidence="2" key="1">
    <citation type="submission" date="2017-07" db="EMBL/GenBank/DDBJ databases">
        <title>Taro Niue Genome Assembly and Annotation.</title>
        <authorList>
            <person name="Atibalentja N."/>
            <person name="Keating K."/>
            <person name="Fields C.J."/>
        </authorList>
    </citation>
    <scope>NUCLEOTIDE SEQUENCE</scope>
    <source>
        <strain evidence="2">Niue_2</strain>
        <tissue evidence="2">Leaf</tissue>
    </source>
</reference>
<feature type="domain" description="RNase H type-1" evidence="1">
    <location>
        <begin position="2"/>
        <end position="113"/>
    </location>
</feature>
<dbReference type="Pfam" id="PF13456">
    <property type="entry name" value="RVT_3"/>
    <property type="match status" value="1"/>
</dbReference>
<dbReference type="GO" id="GO:0004523">
    <property type="term" value="F:RNA-DNA hybrid ribonuclease activity"/>
    <property type="evidence" value="ECO:0007669"/>
    <property type="project" value="InterPro"/>
</dbReference>
<evidence type="ECO:0000313" key="2">
    <source>
        <dbReference type="EMBL" id="MQL91792.1"/>
    </source>
</evidence>
<organism evidence="2 3">
    <name type="scientific">Colocasia esculenta</name>
    <name type="common">Wild taro</name>
    <name type="synonym">Arum esculentum</name>
    <dbReference type="NCBI Taxonomy" id="4460"/>
    <lineage>
        <taxon>Eukaryota</taxon>
        <taxon>Viridiplantae</taxon>
        <taxon>Streptophyta</taxon>
        <taxon>Embryophyta</taxon>
        <taxon>Tracheophyta</taxon>
        <taxon>Spermatophyta</taxon>
        <taxon>Magnoliopsida</taxon>
        <taxon>Liliopsida</taxon>
        <taxon>Araceae</taxon>
        <taxon>Aroideae</taxon>
        <taxon>Colocasieae</taxon>
        <taxon>Colocasia</taxon>
    </lineage>
</organism>
<dbReference type="GO" id="GO:0003676">
    <property type="term" value="F:nucleic acid binding"/>
    <property type="evidence" value="ECO:0007669"/>
    <property type="project" value="InterPro"/>
</dbReference>
<dbReference type="Gene3D" id="3.30.420.10">
    <property type="entry name" value="Ribonuclease H-like superfamily/Ribonuclease H"/>
    <property type="match status" value="1"/>
</dbReference>